<accession>A0ABN2RMP2</accession>
<keyword evidence="2" id="KW-1185">Reference proteome</keyword>
<reference evidence="1 2" key="1">
    <citation type="journal article" date="2019" name="Int. J. Syst. Evol. Microbiol.">
        <title>The Global Catalogue of Microorganisms (GCM) 10K type strain sequencing project: providing services to taxonomists for standard genome sequencing and annotation.</title>
        <authorList>
            <consortium name="The Broad Institute Genomics Platform"/>
            <consortium name="The Broad Institute Genome Sequencing Center for Infectious Disease"/>
            <person name="Wu L."/>
            <person name="Ma J."/>
        </authorList>
    </citation>
    <scope>NUCLEOTIDE SEQUENCE [LARGE SCALE GENOMIC DNA]</scope>
    <source>
        <strain evidence="1 2">JCM 15309</strain>
    </source>
</reference>
<dbReference type="EMBL" id="BAAAPB010000004">
    <property type="protein sequence ID" value="GAA1971641.1"/>
    <property type="molecule type" value="Genomic_DNA"/>
</dbReference>
<evidence type="ECO:0000313" key="1">
    <source>
        <dbReference type="EMBL" id="GAA1971641.1"/>
    </source>
</evidence>
<sequence length="273" mass="29115">MKRLGATLVALVLIGAAATIGWRHVTDKVKTLLPDECVATVGSLDASLDLEQAQNAGLITAIAVRRGLPARAATIALATAYQESKLYNLDYGDRDSVGLFQQRPSQGWGTRKQIKDPVYAIGRFYDALVRINGYEGMRITEAAQRVQHSGYPEAYASHEPAARALASALTGQSGHAFACRVASVGPGRPATVRDEVTGVFGGLVSTPVVTGRTLTVGVPARATGWALAHYLVAQSQRLGIRRVSYAGRVWARDEKWTTSGSSVSRQVRVDLAG</sequence>
<protein>
    <submittedName>
        <fullName evidence="1">Heavy metal transporter</fullName>
    </submittedName>
</protein>
<name>A0ABN2RMP2_9ACTN</name>
<comment type="caution">
    <text evidence="1">The sequence shown here is derived from an EMBL/GenBank/DDBJ whole genome shotgun (WGS) entry which is preliminary data.</text>
</comment>
<proteinExistence type="predicted"/>
<dbReference type="RefSeq" id="WP_344047170.1">
    <property type="nucleotide sequence ID" value="NZ_BAAAPB010000004.1"/>
</dbReference>
<gene>
    <name evidence="1" type="ORF">GCM10009798_35720</name>
</gene>
<organism evidence="1 2">
    <name type="scientific">Nocardioides panacihumi</name>
    <dbReference type="NCBI Taxonomy" id="400774"/>
    <lineage>
        <taxon>Bacteria</taxon>
        <taxon>Bacillati</taxon>
        <taxon>Actinomycetota</taxon>
        <taxon>Actinomycetes</taxon>
        <taxon>Propionibacteriales</taxon>
        <taxon>Nocardioidaceae</taxon>
        <taxon>Nocardioides</taxon>
    </lineage>
</organism>
<evidence type="ECO:0000313" key="2">
    <source>
        <dbReference type="Proteomes" id="UP001500571"/>
    </source>
</evidence>
<dbReference type="Proteomes" id="UP001500571">
    <property type="component" value="Unassembled WGS sequence"/>
</dbReference>